<dbReference type="NCBIfam" id="TIGR02450">
    <property type="entry name" value="TIGR02450 family Trp-rich protein"/>
    <property type="match status" value="1"/>
</dbReference>
<sequence length="71" mass="8427">MHRLNPAKLHLSKWTAVRPCNREKHFLVTELYRDEAGTVLEIELQAVLTGRSQRCDWRELKDAGHWLMGWQ</sequence>
<evidence type="ECO:0000313" key="1">
    <source>
        <dbReference type="EMBL" id="MBV2132632.1"/>
    </source>
</evidence>
<organism evidence="1 2">
    <name type="scientific">Geopseudomonas aromaticivorans</name>
    <dbReference type="NCBI Taxonomy" id="2849492"/>
    <lineage>
        <taxon>Bacteria</taxon>
        <taxon>Pseudomonadati</taxon>
        <taxon>Pseudomonadota</taxon>
        <taxon>Gammaproteobacteria</taxon>
        <taxon>Pseudomonadales</taxon>
        <taxon>Pseudomonadaceae</taxon>
        <taxon>Geopseudomonas</taxon>
    </lineage>
</organism>
<comment type="caution">
    <text evidence="1">The sequence shown here is derived from an EMBL/GenBank/DDBJ whole genome shotgun (WGS) entry which is preliminary data.</text>
</comment>
<evidence type="ECO:0000313" key="2">
    <source>
        <dbReference type="Proteomes" id="UP000813068"/>
    </source>
</evidence>
<reference evidence="1 2" key="1">
    <citation type="submission" date="2021-06" db="EMBL/GenBank/DDBJ databases">
        <title>Differences between aerobic and microaerobic xylene degrading microbial communities.</title>
        <authorList>
            <person name="Banerjee S."/>
            <person name="Tancsics A."/>
        </authorList>
    </citation>
    <scope>NUCLEOTIDE SEQUENCE [LARGE SCALE GENOMIC DNA]</scope>
    <source>
        <strain evidence="1 2">MAP12</strain>
    </source>
</reference>
<name>A0ABS6MWI7_9GAMM</name>
<protein>
    <submittedName>
        <fullName evidence="1">TIGR02450 family Trp-rich protein</fullName>
    </submittedName>
</protein>
<dbReference type="Proteomes" id="UP000813068">
    <property type="component" value="Unassembled WGS sequence"/>
</dbReference>
<proteinExistence type="predicted"/>
<dbReference type="EMBL" id="JAHRGL010000017">
    <property type="protein sequence ID" value="MBV2132632.1"/>
    <property type="molecule type" value="Genomic_DNA"/>
</dbReference>
<dbReference type="InterPro" id="IPR012663">
    <property type="entry name" value="CHP02450_Tryp"/>
</dbReference>
<accession>A0ABS6MWI7</accession>
<dbReference type="RefSeq" id="WP_217681148.1">
    <property type="nucleotide sequence ID" value="NZ_JAHRGL010000017.1"/>
</dbReference>
<dbReference type="Pfam" id="PF09493">
    <property type="entry name" value="DUF2389"/>
    <property type="match status" value="1"/>
</dbReference>
<keyword evidence="2" id="KW-1185">Reference proteome</keyword>
<gene>
    <name evidence="1" type="ORF">KRX52_07420</name>
</gene>